<evidence type="ECO:0000313" key="3">
    <source>
        <dbReference type="WBParaSite" id="Pan_g16089.t1"/>
    </source>
</evidence>
<proteinExistence type="predicted"/>
<evidence type="ECO:0000256" key="1">
    <source>
        <dbReference type="SAM" id="SignalP"/>
    </source>
</evidence>
<keyword evidence="1" id="KW-0732">Signal</keyword>
<evidence type="ECO:0000313" key="2">
    <source>
        <dbReference type="Proteomes" id="UP000492821"/>
    </source>
</evidence>
<reference evidence="3" key="2">
    <citation type="submission" date="2020-10" db="UniProtKB">
        <authorList>
            <consortium name="WormBaseParasite"/>
        </authorList>
    </citation>
    <scope>IDENTIFICATION</scope>
</reference>
<feature type="signal peptide" evidence="1">
    <location>
        <begin position="1"/>
        <end position="23"/>
    </location>
</feature>
<dbReference type="WBParaSite" id="Pan_g16089.t1">
    <property type="protein sequence ID" value="Pan_g16089.t1"/>
    <property type="gene ID" value="Pan_g16089"/>
</dbReference>
<dbReference type="AlphaFoldDB" id="A0A7E4ZTD2"/>
<reference evidence="2" key="1">
    <citation type="journal article" date="2013" name="Genetics">
        <title>The draft genome and transcriptome of Panagrellus redivivus are shaped by the harsh demands of a free-living lifestyle.</title>
        <authorList>
            <person name="Srinivasan J."/>
            <person name="Dillman A.R."/>
            <person name="Macchietto M.G."/>
            <person name="Heikkinen L."/>
            <person name="Lakso M."/>
            <person name="Fracchia K.M."/>
            <person name="Antoshechkin I."/>
            <person name="Mortazavi A."/>
            <person name="Wong G."/>
            <person name="Sternberg P.W."/>
        </authorList>
    </citation>
    <scope>NUCLEOTIDE SEQUENCE [LARGE SCALE GENOMIC DNA]</scope>
    <source>
        <strain evidence="2">MT8872</strain>
    </source>
</reference>
<protein>
    <submittedName>
        <fullName evidence="3">Uncharacterized protein</fullName>
    </submittedName>
</protein>
<dbReference type="Proteomes" id="UP000492821">
    <property type="component" value="Unassembled WGS sequence"/>
</dbReference>
<keyword evidence="2" id="KW-1185">Reference proteome</keyword>
<feature type="chain" id="PRO_5028822526" evidence="1">
    <location>
        <begin position="24"/>
        <end position="93"/>
    </location>
</feature>
<accession>A0A7E4ZTD2</accession>
<organism evidence="2 3">
    <name type="scientific">Panagrellus redivivus</name>
    <name type="common">Microworm</name>
    <dbReference type="NCBI Taxonomy" id="6233"/>
    <lineage>
        <taxon>Eukaryota</taxon>
        <taxon>Metazoa</taxon>
        <taxon>Ecdysozoa</taxon>
        <taxon>Nematoda</taxon>
        <taxon>Chromadorea</taxon>
        <taxon>Rhabditida</taxon>
        <taxon>Tylenchina</taxon>
        <taxon>Panagrolaimomorpha</taxon>
        <taxon>Panagrolaimoidea</taxon>
        <taxon>Panagrolaimidae</taxon>
        <taxon>Panagrellus</taxon>
    </lineage>
</organism>
<sequence>MLTTKLLFLALFAVCCLAMIVEARILLSCRIIDSICQDESNCLKEMKAKFDDCYEGEYSDLIMTKRGAEDEKRANAFKLMNLLVKVDRIPVGR</sequence>
<name>A0A7E4ZTD2_PANRE</name>